<proteinExistence type="predicted"/>
<dbReference type="InterPro" id="IPR006311">
    <property type="entry name" value="TAT_signal"/>
</dbReference>
<organism evidence="1 2">
    <name type="scientific">Hymenobacter saemangeumensis</name>
    <dbReference type="NCBI Taxonomy" id="1084522"/>
    <lineage>
        <taxon>Bacteria</taxon>
        <taxon>Pseudomonadati</taxon>
        <taxon>Bacteroidota</taxon>
        <taxon>Cytophagia</taxon>
        <taxon>Cytophagales</taxon>
        <taxon>Hymenobacteraceae</taxon>
        <taxon>Hymenobacter</taxon>
    </lineage>
</organism>
<dbReference type="Proteomes" id="UP001501153">
    <property type="component" value="Unassembled WGS sequence"/>
</dbReference>
<dbReference type="InterPro" id="IPR011094">
    <property type="entry name" value="Uncharacterised_LppY/LpqO"/>
</dbReference>
<comment type="caution">
    <text evidence="1">The sequence shown here is derived from an EMBL/GenBank/DDBJ whole genome shotgun (WGS) entry which is preliminary data.</text>
</comment>
<protein>
    <submittedName>
        <fullName evidence="1">DUF1259 domain-containing protein</fullName>
    </submittedName>
</protein>
<keyword evidence="2" id="KW-1185">Reference proteome</keyword>
<accession>A0ABP8IN38</accession>
<name>A0ABP8IN38_9BACT</name>
<dbReference type="EMBL" id="BAABGZ010000067">
    <property type="protein sequence ID" value="GAA4363000.1"/>
    <property type="molecule type" value="Genomic_DNA"/>
</dbReference>
<dbReference type="Pfam" id="PF07485">
    <property type="entry name" value="DUF1529"/>
    <property type="match status" value="2"/>
</dbReference>
<evidence type="ECO:0000313" key="2">
    <source>
        <dbReference type="Proteomes" id="UP001501153"/>
    </source>
</evidence>
<reference evidence="2" key="1">
    <citation type="journal article" date="2019" name="Int. J. Syst. Evol. Microbiol.">
        <title>The Global Catalogue of Microorganisms (GCM) 10K type strain sequencing project: providing services to taxonomists for standard genome sequencing and annotation.</title>
        <authorList>
            <consortium name="The Broad Institute Genomics Platform"/>
            <consortium name="The Broad Institute Genome Sequencing Center for Infectious Disease"/>
            <person name="Wu L."/>
            <person name="Ma J."/>
        </authorList>
    </citation>
    <scope>NUCLEOTIDE SEQUENCE [LARGE SCALE GENOMIC DNA]</scope>
    <source>
        <strain evidence="2">JCM 17923</strain>
    </source>
</reference>
<dbReference type="PROSITE" id="PS51318">
    <property type="entry name" value="TAT"/>
    <property type="match status" value="1"/>
</dbReference>
<evidence type="ECO:0000313" key="1">
    <source>
        <dbReference type="EMBL" id="GAA4363000.1"/>
    </source>
</evidence>
<gene>
    <name evidence="1" type="ORF">GCM10023185_31380</name>
</gene>
<sequence>MSHFLSRREALRATALLGATSLLRLDEAQAAPGPKGKTPPLTAAEIAGIEAALGKKGTYHEAQATHSTSLPRHDLQVSIKGEAVPTSFGFGGWVAIKHTLDGKSAMLMSDTVLRQEEVNPLMSAALANGLEIGAVHNHFFYEEPRIFYMHVHGMGSPAELAAKFAATLKDSRLLPANQPPAPAAPAQTGKELFDLPALDNVVGQPGAVNGATYKYTVGRDDLRVVMMNTEMTTAIGLNSWAAFAGTQANAHIAGDIAMLEHEVNPVIKTLRAHQLEVVAVHNHMLFDQPRMIFLHYYGRGPAAQLAQGFRAALDQLGKGPQPHGHGMGGMKH</sequence>
<dbReference type="RefSeq" id="WP_345237046.1">
    <property type="nucleotide sequence ID" value="NZ_BAABGZ010000067.1"/>
</dbReference>